<sequence>MEYKETVKKVIAEVCRLLLGVVFIFSGTVKAVDPMGGAIKIGDYLTSFGLDKLQPFTVLISFNLSALEFMLGVCMLLGVYRRYTTFLTLLMMSFMTPLTLYLAIFNPVSDCGCFGDALVISNWQTFYKNVVLLAAAIYVFIHNQRLLQGYTYHVYWFVALWSYVFAIGFAYRNYNHLPILDFRPYKLGANIPALMSIPEGAPEDEYAYSFIYERDGVQKEFSLENAPADDSTWTFVDSKTKLIKQGYVPPVTTFHIYNENDADVTDELLNDPKGLFLLIAPRLENADDERIDEINNVYDYALENGLGFYCVTGSSAEAIATWSDNTGAEYPFLMADDVLLKTIIRSNPGLVLLKKGTILMKWHYNDIPQEEDLKTIVNGYLEGNTDWKAKEDARLITNLLSFTVPLLLVWGYDALRNRRRRKGKESE</sequence>
<dbReference type="EMBL" id="CYYK01000004">
    <property type="protein sequence ID" value="CUO06197.1"/>
    <property type="molecule type" value="Genomic_DNA"/>
</dbReference>
<dbReference type="Proteomes" id="UP000432516">
    <property type="component" value="Unassembled WGS sequence"/>
</dbReference>
<evidence type="ECO:0000313" key="8">
    <source>
        <dbReference type="EMBL" id="MDB9004824.1"/>
    </source>
</evidence>
<dbReference type="EMBL" id="WKMC01000013">
    <property type="protein sequence ID" value="MRZ51706.1"/>
    <property type="molecule type" value="Genomic_DNA"/>
</dbReference>
<reference evidence="13 14" key="2">
    <citation type="journal article" date="2019" name="Nat. Med.">
        <title>A library of human gut bacterial isolates paired with longitudinal multiomics data enables mechanistic microbiome research.</title>
        <authorList>
            <person name="Poyet M."/>
            <person name="Groussin M."/>
            <person name="Gibbons S.M."/>
            <person name="Avila-Pacheco J."/>
            <person name="Jiang X."/>
            <person name="Kearney S.M."/>
            <person name="Perrotta A.R."/>
            <person name="Berdy B."/>
            <person name="Zhao S."/>
            <person name="Lieberman T.D."/>
            <person name="Swanson P.K."/>
            <person name="Smith M."/>
            <person name="Roesemann S."/>
            <person name="Alexander J.E."/>
            <person name="Rich S.A."/>
            <person name="Livny J."/>
            <person name="Vlamakis H."/>
            <person name="Clish C."/>
            <person name="Bullock K."/>
            <person name="Deik A."/>
            <person name="Scott J."/>
            <person name="Pierce K.A."/>
            <person name="Xavier R.J."/>
            <person name="Alm E.J."/>
        </authorList>
    </citation>
    <scope>NUCLEOTIDE SEQUENCE [LARGE SCALE GENOMIC DNA]</scope>
    <source>
        <strain evidence="11 13">BIOML-A2</strain>
        <strain evidence="10 14">BIOML-A32</strain>
        <strain evidence="9 15">BIOML-A9</strain>
    </source>
</reference>
<dbReference type="GO" id="GO:0016020">
    <property type="term" value="C:membrane"/>
    <property type="evidence" value="ECO:0007669"/>
    <property type="project" value="UniProtKB-SubCell"/>
</dbReference>
<evidence type="ECO:0000256" key="2">
    <source>
        <dbReference type="ARBA" id="ARBA00022692"/>
    </source>
</evidence>
<feature type="domain" description="Methylamine utilisation protein MauE" evidence="6">
    <location>
        <begin position="9"/>
        <end position="140"/>
    </location>
</feature>
<feature type="transmembrane region" description="Helical" evidence="5">
    <location>
        <begin position="55"/>
        <end position="79"/>
    </location>
</feature>
<feature type="transmembrane region" description="Helical" evidence="5">
    <location>
        <begin position="125"/>
        <end position="141"/>
    </location>
</feature>
<keyword evidence="4 5" id="KW-0472">Membrane</keyword>
<reference evidence="7 12" key="1">
    <citation type="submission" date="2015-09" db="EMBL/GenBank/DDBJ databases">
        <authorList>
            <consortium name="Pathogen Informatics"/>
        </authorList>
    </citation>
    <scope>NUCLEOTIDE SEQUENCE [LARGE SCALE GENOMIC DNA]</scope>
    <source>
        <strain evidence="7 12">2789STDY5608822</strain>
    </source>
</reference>
<dbReference type="EMBL" id="WKNE01000004">
    <property type="protein sequence ID" value="MRZ54678.1"/>
    <property type="molecule type" value="Genomic_DNA"/>
</dbReference>
<feature type="transmembrane region" description="Helical" evidence="5">
    <location>
        <begin position="395"/>
        <end position="415"/>
    </location>
</feature>
<proteinExistence type="predicted"/>
<feature type="transmembrane region" description="Helical" evidence="5">
    <location>
        <begin position="153"/>
        <end position="171"/>
    </location>
</feature>
<dbReference type="GO" id="GO:0030416">
    <property type="term" value="P:methylamine metabolic process"/>
    <property type="evidence" value="ECO:0007669"/>
    <property type="project" value="InterPro"/>
</dbReference>
<organism evidence="9 15">
    <name type="scientific">Parabacteroides distasonis</name>
    <dbReference type="NCBI Taxonomy" id="823"/>
    <lineage>
        <taxon>Bacteria</taxon>
        <taxon>Pseudomonadati</taxon>
        <taxon>Bacteroidota</taxon>
        <taxon>Bacteroidia</taxon>
        <taxon>Bacteroidales</taxon>
        <taxon>Tannerellaceae</taxon>
        <taxon>Parabacteroides</taxon>
    </lineage>
</organism>
<comment type="caution">
    <text evidence="9">The sequence shown here is derived from an EMBL/GenBank/DDBJ whole genome shotgun (WGS) entry which is preliminary data.</text>
</comment>
<protein>
    <submittedName>
        <fullName evidence="7 9">DoxX</fullName>
    </submittedName>
    <submittedName>
        <fullName evidence="8">DoxX family protein</fullName>
    </submittedName>
</protein>
<keyword evidence="3 5" id="KW-1133">Transmembrane helix</keyword>
<evidence type="ECO:0000313" key="11">
    <source>
        <dbReference type="EMBL" id="MRZ54678.1"/>
    </source>
</evidence>
<evidence type="ECO:0000313" key="13">
    <source>
        <dbReference type="Proteomes" id="UP000432516"/>
    </source>
</evidence>
<gene>
    <name evidence="7" type="ORF">ERS852380_01517</name>
    <name evidence="10" type="ORF">GKD66_16005</name>
    <name evidence="9" type="ORF">GKD67_06130</name>
    <name evidence="11" type="ORF">GKD68_07910</name>
    <name evidence="8" type="ORF">PN599_07405</name>
</gene>
<dbReference type="Proteomes" id="UP000461276">
    <property type="component" value="Unassembled WGS sequence"/>
</dbReference>
<dbReference type="Proteomes" id="UP000441358">
    <property type="component" value="Unassembled WGS sequence"/>
</dbReference>
<reference evidence="8" key="3">
    <citation type="submission" date="2023-01" db="EMBL/GenBank/DDBJ databases">
        <title>Human gut microbiome strain richness.</title>
        <authorList>
            <person name="Chen-Liaw A."/>
        </authorList>
    </citation>
    <scope>NUCLEOTIDE SEQUENCE</scope>
    <source>
        <strain evidence="8">RTP21484st1_E5_RTP21484_190118</strain>
    </source>
</reference>
<dbReference type="OrthoDB" id="9809429at2"/>
<evidence type="ECO:0000313" key="15">
    <source>
        <dbReference type="Proteomes" id="UP000461276"/>
    </source>
</evidence>
<evidence type="ECO:0000313" key="14">
    <source>
        <dbReference type="Proteomes" id="UP000441358"/>
    </source>
</evidence>
<comment type="subcellular location">
    <subcellularLocation>
        <location evidence="1">Membrane</location>
        <topology evidence="1">Multi-pass membrane protein</topology>
    </subcellularLocation>
</comment>
<dbReference type="InterPro" id="IPR009908">
    <property type="entry name" value="Methylamine_util_MauE"/>
</dbReference>
<evidence type="ECO:0000256" key="5">
    <source>
        <dbReference type="SAM" id="Phobius"/>
    </source>
</evidence>
<accession>A0A174BZZ5</accession>
<evidence type="ECO:0000313" key="9">
    <source>
        <dbReference type="EMBL" id="MRY92807.1"/>
    </source>
</evidence>
<dbReference type="RefSeq" id="WP_005860979.1">
    <property type="nucleotide sequence ID" value="NZ_BQOC01000010.1"/>
</dbReference>
<keyword evidence="2 5" id="KW-0812">Transmembrane</keyword>
<dbReference type="EMBL" id="JAQMPJ010000004">
    <property type="protein sequence ID" value="MDB9004824.1"/>
    <property type="molecule type" value="Genomic_DNA"/>
</dbReference>
<evidence type="ECO:0000256" key="3">
    <source>
        <dbReference type="ARBA" id="ARBA00022989"/>
    </source>
</evidence>
<evidence type="ECO:0000256" key="1">
    <source>
        <dbReference type="ARBA" id="ARBA00004141"/>
    </source>
</evidence>
<dbReference type="EMBL" id="WKMY01000003">
    <property type="protein sequence ID" value="MRY92807.1"/>
    <property type="molecule type" value="Genomic_DNA"/>
</dbReference>
<evidence type="ECO:0000256" key="4">
    <source>
        <dbReference type="ARBA" id="ARBA00023136"/>
    </source>
</evidence>
<dbReference type="AlphaFoldDB" id="A0A174BZZ5"/>
<dbReference type="NCBIfam" id="NF045576">
    <property type="entry name" value="BT_3928_fam"/>
    <property type="match status" value="1"/>
</dbReference>
<name>A0A174BZZ5_PARDI</name>
<dbReference type="OMA" id="LTFYSAY"/>
<dbReference type="Proteomes" id="UP001210126">
    <property type="component" value="Unassembled WGS sequence"/>
</dbReference>
<evidence type="ECO:0000259" key="6">
    <source>
        <dbReference type="Pfam" id="PF07291"/>
    </source>
</evidence>
<evidence type="ECO:0000313" key="10">
    <source>
        <dbReference type="EMBL" id="MRZ51706.1"/>
    </source>
</evidence>
<dbReference type="Pfam" id="PF07291">
    <property type="entry name" value="MauE"/>
    <property type="match status" value="1"/>
</dbReference>
<feature type="transmembrane region" description="Helical" evidence="5">
    <location>
        <begin position="86"/>
        <end position="105"/>
    </location>
</feature>
<dbReference type="Proteomes" id="UP000095455">
    <property type="component" value="Unassembled WGS sequence"/>
</dbReference>
<evidence type="ECO:0000313" key="12">
    <source>
        <dbReference type="Proteomes" id="UP000095455"/>
    </source>
</evidence>
<evidence type="ECO:0000313" key="7">
    <source>
        <dbReference type="EMBL" id="CUO06197.1"/>
    </source>
</evidence>